<keyword evidence="6 15" id="KW-0808">Transferase</keyword>
<evidence type="ECO:0000256" key="12">
    <source>
        <dbReference type="PIRSR" id="PIRSR603542-1"/>
    </source>
</evidence>
<comment type="pathway">
    <text evidence="2">Siderophore biosynthesis; enterobactin biosynthesis.</text>
</comment>
<dbReference type="GO" id="GO:0005886">
    <property type="term" value="C:plasma membrane"/>
    <property type="evidence" value="ECO:0007669"/>
    <property type="project" value="TreeGrafter"/>
</dbReference>
<evidence type="ECO:0000256" key="1">
    <source>
        <dbReference type="ARBA" id="ARBA00003937"/>
    </source>
</evidence>
<proteinExistence type="inferred from homology"/>
<dbReference type="EMBL" id="CP004393">
    <property type="protein sequence ID" value="AJE48691.1"/>
    <property type="molecule type" value="Genomic_DNA"/>
</dbReference>
<organism evidence="15 16">
    <name type="scientific">Celeribacter indicus</name>
    <dbReference type="NCBI Taxonomy" id="1208324"/>
    <lineage>
        <taxon>Bacteria</taxon>
        <taxon>Pseudomonadati</taxon>
        <taxon>Pseudomonadota</taxon>
        <taxon>Alphaproteobacteria</taxon>
        <taxon>Rhodobacterales</taxon>
        <taxon>Roseobacteraceae</taxon>
        <taxon>Celeribacter</taxon>
    </lineage>
</organism>
<evidence type="ECO:0000256" key="11">
    <source>
        <dbReference type="ARBA" id="ARBA00049191"/>
    </source>
</evidence>
<comment type="catalytic activity">
    <reaction evidence="11">
        <text>apo-[peptidyl-carrier protein] + CoA = holo-[peptidyl-carrier protein] + adenosine 3',5'-bisphosphate + H(+)</text>
        <dbReference type="Rhea" id="RHEA:46228"/>
        <dbReference type="Rhea" id="RHEA-COMP:11479"/>
        <dbReference type="Rhea" id="RHEA-COMP:11480"/>
        <dbReference type="ChEBI" id="CHEBI:15378"/>
        <dbReference type="ChEBI" id="CHEBI:29999"/>
        <dbReference type="ChEBI" id="CHEBI:57287"/>
        <dbReference type="ChEBI" id="CHEBI:58343"/>
        <dbReference type="ChEBI" id="CHEBI:64479"/>
    </reaction>
</comment>
<feature type="binding site" evidence="13">
    <location>
        <position position="107"/>
    </location>
    <ligand>
        <name>Mg(2+)</name>
        <dbReference type="ChEBI" id="CHEBI:18420"/>
    </ligand>
</feature>
<comment type="function">
    <text evidence="1">Involved in the biosynthesis of the siderophore enterobactin (enterochelin), which is a macrocyclic trimeric lactone of N-(2,3-dihydroxybenzoyl)-serine. The serine trilactone serves as a scaffolding for the three catechol functionalities that provide hexadentate coordination for the tightly ligated iron(2+) atoms. Plays an essential role in the assembly of the enterobactin by catalyzing the transfer of the 4'-phosphopantetheine (Ppant) moiety from coenzyme A to the apo-domains of both EntB (ArCP domain) and EntF (PCP domain) to yield their holo-forms which make them competent for the activation of 2,3-dihydroxybenzoate (DHB) and L-serine, respectively.</text>
</comment>
<keyword evidence="13" id="KW-0460">Magnesium</keyword>
<evidence type="ECO:0000256" key="8">
    <source>
        <dbReference type="ARBA" id="ARBA00029894"/>
    </source>
</evidence>
<dbReference type="InterPro" id="IPR008278">
    <property type="entry name" value="4-PPantetheinyl_Trfase_dom"/>
</dbReference>
<dbReference type="PANTHER" id="PTHR38096">
    <property type="entry name" value="ENTEROBACTIN SYNTHASE COMPONENT D"/>
    <property type="match status" value="1"/>
</dbReference>
<comment type="similarity">
    <text evidence="3">Belongs to the P-Pant transferase superfamily. EntD family.</text>
</comment>
<keyword evidence="13" id="KW-0479">Metal-binding</keyword>
<dbReference type="GO" id="GO:0009239">
    <property type="term" value="P:enterobactin biosynthetic process"/>
    <property type="evidence" value="ECO:0007669"/>
    <property type="project" value="UniProtKB-UniPathway"/>
</dbReference>
<comment type="cofactor">
    <cofactor evidence="13">
        <name>Mg(2+)</name>
        <dbReference type="ChEBI" id="CHEBI:18420"/>
    </cofactor>
</comment>
<dbReference type="Pfam" id="PF01648">
    <property type="entry name" value="ACPS"/>
    <property type="match status" value="1"/>
</dbReference>
<comment type="catalytic activity">
    <reaction evidence="10">
        <text>apo-[aryl-carrier protein] + CoA = holo-[aryl-carrier protein] + adenosine 3',5'-bisphosphate + H(+)</text>
        <dbReference type="Rhea" id="RHEA:48404"/>
        <dbReference type="Rhea" id="RHEA-COMP:15903"/>
        <dbReference type="Rhea" id="RHEA-COMP:17557"/>
        <dbReference type="ChEBI" id="CHEBI:15378"/>
        <dbReference type="ChEBI" id="CHEBI:29999"/>
        <dbReference type="ChEBI" id="CHEBI:57287"/>
        <dbReference type="ChEBI" id="CHEBI:58343"/>
        <dbReference type="ChEBI" id="CHEBI:64479"/>
    </reaction>
</comment>
<dbReference type="UniPathway" id="UPA00017"/>
<dbReference type="PANTHER" id="PTHR38096:SF1">
    <property type="entry name" value="ENTEROBACTIN SYNTHASE COMPONENT D"/>
    <property type="match status" value="1"/>
</dbReference>
<evidence type="ECO:0000256" key="2">
    <source>
        <dbReference type="ARBA" id="ARBA00004993"/>
    </source>
</evidence>
<evidence type="ECO:0000256" key="3">
    <source>
        <dbReference type="ARBA" id="ARBA00008342"/>
    </source>
</evidence>
<dbReference type="GO" id="GO:0009366">
    <property type="term" value="C:enterobactin synthetase complex"/>
    <property type="evidence" value="ECO:0007669"/>
    <property type="project" value="InterPro"/>
</dbReference>
<protein>
    <recommendedName>
        <fullName evidence="5">Enterobactin synthase component D</fullName>
    </recommendedName>
    <alternativeName>
        <fullName evidence="8">4'-phosphopantetheinyl transferase EntD</fullName>
    </alternativeName>
    <alternativeName>
        <fullName evidence="9">Enterochelin synthase D</fullName>
    </alternativeName>
</protein>
<name>A0A0B5E6T3_9RHOB</name>
<evidence type="ECO:0000256" key="10">
    <source>
        <dbReference type="ARBA" id="ARBA00049176"/>
    </source>
</evidence>
<evidence type="ECO:0000256" key="5">
    <source>
        <dbReference type="ARBA" id="ARBA00019087"/>
    </source>
</evidence>
<feature type="binding site" evidence="12">
    <location>
        <begin position="84"/>
        <end position="85"/>
    </location>
    <ligand>
        <name>CoA</name>
        <dbReference type="ChEBI" id="CHEBI:57287"/>
    </ligand>
</feature>
<sequence>MIQPMTPSLPETLRLTWCGRQMVILSMASGADRAPGPDRPQLRRRAGGRLLTAAQRELGLPVLPVERDRFGGPLWPRGQRGSFSHWNGTSLCLLSPDDDFDWGVDLEGHAGADALAAICGEAVSSAERALLRGDLPRQAALVFSAKESVYKAARPQVGHLFGFDALRLLAEPGTGTLRFELTRDLSPGLAAGRAVAVGYRHFAGSVLTWTALHSPAAISAES</sequence>
<comment type="subunit">
    <text evidence="4">EntB, EntD, EntE, and EntF form a multienzyme complex called enterobactin synthase.</text>
</comment>
<dbReference type="AlphaFoldDB" id="A0A0B5E6T3"/>
<evidence type="ECO:0000259" key="14">
    <source>
        <dbReference type="Pfam" id="PF01648"/>
    </source>
</evidence>
<feature type="binding site" evidence="13">
    <location>
        <position position="105"/>
    </location>
    <ligand>
        <name>Mg(2+)</name>
        <dbReference type="ChEBI" id="CHEBI:18420"/>
    </ligand>
</feature>
<evidence type="ECO:0000313" key="15">
    <source>
        <dbReference type="EMBL" id="AJE48691.1"/>
    </source>
</evidence>
<evidence type="ECO:0000256" key="13">
    <source>
        <dbReference type="PIRSR" id="PIRSR603542-2"/>
    </source>
</evidence>
<accession>A0A0B5E6T3</accession>
<evidence type="ECO:0000256" key="4">
    <source>
        <dbReference type="ARBA" id="ARBA00011503"/>
    </source>
</evidence>
<evidence type="ECO:0000256" key="6">
    <source>
        <dbReference type="ARBA" id="ARBA00022679"/>
    </source>
</evidence>
<dbReference type="SUPFAM" id="SSF56214">
    <property type="entry name" value="4'-phosphopantetheinyl transferase"/>
    <property type="match status" value="1"/>
</dbReference>
<evidence type="ECO:0000256" key="9">
    <source>
        <dbReference type="ARBA" id="ARBA00031996"/>
    </source>
</evidence>
<dbReference type="Proteomes" id="UP000031521">
    <property type="component" value="Chromosome"/>
</dbReference>
<dbReference type="GO" id="GO:0008897">
    <property type="term" value="F:holo-[acyl-carrier-protein] synthase activity"/>
    <property type="evidence" value="ECO:0007669"/>
    <property type="project" value="InterPro"/>
</dbReference>
<feature type="binding site" evidence="12">
    <location>
        <position position="147"/>
    </location>
    <ligand>
        <name>CoA</name>
        <dbReference type="ChEBI" id="CHEBI:57287"/>
    </ligand>
</feature>
<feature type="binding site" evidence="12">
    <location>
        <position position="151"/>
    </location>
    <ligand>
        <name>CoA</name>
        <dbReference type="ChEBI" id="CHEBI:57287"/>
    </ligand>
</feature>
<dbReference type="GO" id="GO:0000287">
    <property type="term" value="F:magnesium ion binding"/>
    <property type="evidence" value="ECO:0007669"/>
    <property type="project" value="InterPro"/>
</dbReference>
<dbReference type="HOGENOM" id="CLU_1243478_0_0_5"/>
<feature type="binding site" evidence="12">
    <location>
        <position position="105"/>
    </location>
    <ligand>
        <name>CoA</name>
        <dbReference type="ChEBI" id="CHEBI:57287"/>
    </ligand>
</feature>
<gene>
    <name evidence="15" type="ORF">P73_3976</name>
</gene>
<keyword evidence="16" id="KW-1185">Reference proteome</keyword>
<evidence type="ECO:0000256" key="7">
    <source>
        <dbReference type="ARBA" id="ARBA00023191"/>
    </source>
</evidence>
<dbReference type="InterPro" id="IPR003542">
    <property type="entry name" value="Enbac_synth_compD-like"/>
</dbReference>
<keyword evidence="7" id="KW-0259">Enterobactin biosynthesis</keyword>
<dbReference type="KEGG" id="cid:P73_3976"/>
<dbReference type="STRING" id="1208324.P73_3976"/>
<dbReference type="InterPro" id="IPR037143">
    <property type="entry name" value="4-PPantetheinyl_Trfase_dom_sf"/>
</dbReference>
<reference evidence="15 16" key="1">
    <citation type="journal article" date="2014" name="Int. J. Syst. Evol. Microbiol.">
        <title>Celeribacter indicus sp. nov., a polycyclic aromatic hydrocarbon-degrading bacterium from deep-sea sediment and reclassification of Huaishuia halophila as Celeribacter halophilus comb. nov.</title>
        <authorList>
            <person name="Lai Q."/>
            <person name="Cao J."/>
            <person name="Yuan J."/>
            <person name="Li F."/>
            <person name="Shao Z."/>
        </authorList>
    </citation>
    <scope>NUCLEOTIDE SEQUENCE [LARGE SCALE GENOMIC DNA]</scope>
    <source>
        <strain evidence="15">P73</strain>
    </source>
</reference>
<dbReference type="PRINTS" id="PR01399">
    <property type="entry name" value="ENTSNTHTASED"/>
</dbReference>
<evidence type="ECO:0000313" key="16">
    <source>
        <dbReference type="Proteomes" id="UP000031521"/>
    </source>
</evidence>
<feature type="domain" description="4'-phosphopantetheinyl transferase" evidence="14">
    <location>
        <begin position="103"/>
        <end position="174"/>
    </location>
</feature>